<dbReference type="Pfam" id="PF01381">
    <property type="entry name" value="HTH_3"/>
    <property type="match status" value="1"/>
</dbReference>
<dbReference type="PANTHER" id="PTHR43236">
    <property type="entry name" value="ANTITOXIN HIGA1"/>
    <property type="match status" value="1"/>
</dbReference>
<dbReference type="SUPFAM" id="SSF47413">
    <property type="entry name" value="lambda repressor-like DNA-binding domains"/>
    <property type="match status" value="1"/>
</dbReference>
<protein>
    <submittedName>
        <fullName evidence="2">Helix-turn-helix protein</fullName>
    </submittedName>
</protein>
<keyword evidence="3" id="KW-1185">Reference proteome</keyword>
<reference evidence="2 3" key="1">
    <citation type="submission" date="2018-07" db="EMBL/GenBank/DDBJ databases">
        <title>Genomic Encyclopedia of Type Strains, Phase III (KMG-III): the genomes of soil and plant-associated and newly described type strains.</title>
        <authorList>
            <person name="Whitman W."/>
        </authorList>
    </citation>
    <scope>NUCLEOTIDE SEQUENCE [LARGE SCALE GENOMIC DNA]</scope>
    <source>
        <strain evidence="2 3">CECT 8488</strain>
    </source>
</reference>
<gene>
    <name evidence="2" type="ORF">DFP90_103321</name>
</gene>
<dbReference type="PROSITE" id="PS50943">
    <property type="entry name" value="HTH_CROC1"/>
    <property type="match status" value="1"/>
</dbReference>
<dbReference type="GO" id="GO:0003677">
    <property type="term" value="F:DNA binding"/>
    <property type="evidence" value="ECO:0007669"/>
    <property type="project" value="InterPro"/>
</dbReference>
<dbReference type="InterPro" id="IPR001387">
    <property type="entry name" value="Cro/C1-type_HTH"/>
</dbReference>
<dbReference type="AlphaFoldDB" id="A0A3D9HPY7"/>
<dbReference type="Gene3D" id="1.10.260.40">
    <property type="entry name" value="lambda repressor-like DNA-binding domains"/>
    <property type="match status" value="1"/>
</dbReference>
<dbReference type="InterPro" id="IPR052345">
    <property type="entry name" value="Rad_response_metalloprotease"/>
</dbReference>
<dbReference type="OrthoDB" id="461984at2"/>
<feature type="domain" description="HTH cro/C1-type" evidence="1">
    <location>
        <begin position="12"/>
        <end position="66"/>
    </location>
</feature>
<organism evidence="2 3">
    <name type="scientific">Aestuariispira insulae</name>
    <dbReference type="NCBI Taxonomy" id="1461337"/>
    <lineage>
        <taxon>Bacteria</taxon>
        <taxon>Pseudomonadati</taxon>
        <taxon>Pseudomonadota</taxon>
        <taxon>Alphaproteobacteria</taxon>
        <taxon>Rhodospirillales</taxon>
        <taxon>Kiloniellaceae</taxon>
        <taxon>Aestuariispira</taxon>
    </lineage>
</organism>
<dbReference type="PANTHER" id="PTHR43236:SF1">
    <property type="entry name" value="BLL7220 PROTEIN"/>
    <property type="match status" value="1"/>
</dbReference>
<accession>A0A3D9HPY7</accession>
<dbReference type="RefSeq" id="WP_115936401.1">
    <property type="nucleotide sequence ID" value="NZ_QRDW01000003.1"/>
</dbReference>
<comment type="caution">
    <text evidence="2">The sequence shown here is derived from an EMBL/GenBank/DDBJ whole genome shotgun (WGS) entry which is preliminary data.</text>
</comment>
<dbReference type="CDD" id="cd00093">
    <property type="entry name" value="HTH_XRE"/>
    <property type="match status" value="1"/>
</dbReference>
<name>A0A3D9HPY7_9PROT</name>
<evidence type="ECO:0000259" key="1">
    <source>
        <dbReference type="PROSITE" id="PS50943"/>
    </source>
</evidence>
<dbReference type="InterPro" id="IPR010982">
    <property type="entry name" value="Lambda_DNA-bd_dom_sf"/>
</dbReference>
<dbReference type="SMART" id="SM00530">
    <property type="entry name" value="HTH_XRE"/>
    <property type="match status" value="1"/>
</dbReference>
<proteinExistence type="predicted"/>
<dbReference type="Proteomes" id="UP000256845">
    <property type="component" value="Unassembled WGS sequence"/>
</dbReference>
<evidence type="ECO:0000313" key="3">
    <source>
        <dbReference type="Proteomes" id="UP000256845"/>
    </source>
</evidence>
<evidence type="ECO:0000313" key="2">
    <source>
        <dbReference type="EMBL" id="RED51519.1"/>
    </source>
</evidence>
<sequence length="128" mass="14521">MLAEESTLGERIESARLARGLSNSQLARRIGVKPHTLQNWERDKTEPRSNKLVALSGILGVPPIWLLEGGKAPIEAVTHTQFHETADLESKLARLQKMHERMTQLTFEIVSEVNRLKNTLEQERQDSL</sequence>
<dbReference type="EMBL" id="QRDW01000003">
    <property type="protein sequence ID" value="RED51519.1"/>
    <property type="molecule type" value="Genomic_DNA"/>
</dbReference>